<feature type="compositionally biased region" description="Polar residues" evidence="1">
    <location>
        <begin position="1"/>
        <end position="10"/>
    </location>
</feature>
<proteinExistence type="predicted"/>
<dbReference type="CDD" id="cd09917">
    <property type="entry name" value="F-box_SF"/>
    <property type="match status" value="1"/>
</dbReference>
<dbReference type="InterPro" id="IPR036047">
    <property type="entry name" value="F-box-like_dom_sf"/>
</dbReference>
<gene>
    <name evidence="3" type="ORF">ARMGADRAFT_1030306</name>
</gene>
<evidence type="ECO:0000313" key="4">
    <source>
        <dbReference type="Proteomes" id="UP000217790"/>
    </source>
</evidence>
<evidence type="ECO:0000256" key="1">
    <source>
        <dbReference type="SAM" id="MobiDB-lite"/>
    </source>
</evidence>
<dbReference type="Proteomes" id="UP000217790">
    <property type="component" value="Unassembled WGS sequence"/>
</dbReference>
<accession>A0A2H3DXB7</accession>
<protein>
    <recommendedName>
        <fullName evidence="2">F-box domain-containing protein</fullName>
    </recommendedName>
</protein>
<feature type="compositionally biased region" description="Polar residues" evidence="1">
    <location>
        <begin position="647"/>
        <end position="661"/>
    </location>
</feature>
<reference evidence="4" key="1">
    <citation type="journal article" date="2017" name="Nat. Ecol. Evol.">
        <title>Genome expansion and lineage-specific genetic innovations in the forest pathogenic fungi Armillaria.</title>
        <authorList>
            <person name="Sipos G."/>
            <person name="Prasanna A.N."/>
            <person name="Walter M.C."/>
            <person name="O'Connor E."/>
            <person name="Balint B."/>
            <person name="Krizsan K."/>
            <person name="Kiss B."/>
            <person name="Hess J."/>
            <person name="Varga T."/>
            <person name="Slot J."/>
            <person name="Riley R."/>
            <person name="Boka B."/>
            <person name="Rigling D."/>
            <person name="Barry K."/>
            <person name="Lee J."/>
            <person name="Mihaltcheva S."/>
            <person name="LaButti K."/>
            <person name="Lipzen A."/>
            <person name="Waldron R."/>
            <person name="Moloney N.M."/>
            <person name="Sperisen C."/>
            <person name="Kredics L."/>
            <person name="Vagvoelgyi C."/>
            <person name="Patrignani A."/>
            <person name="Fitzpatrick D."/>
            <person name="Nagy I."/>
            <person name="Doyle S."/>
            <person name="Anderson J.B."/>
            <person name="Grigoriev I.V."/>
            <person name="Gueldener U."/>
            <person name="Muensterkoetter M."/>
            <person name="Nagy L.G."/>
        </authorList>
    </citation>
    <scope>NUCLEOTIDE SEQUENCE [LARGE SCALE GENOMIC DNA]</scope>
    <source>
        <strain evidence="4">Ar21-2</strain>
    </source>
</reference>
<evidence type="ECO:0000259" key="2">
    <source>
        <dbReference type="PROSITE" id="PS50181"/>
    </source>
</evidence>
<sequence length="1413" mass="158481">MPRRASTTTDLRYPRSGREHPVSHGNILLARPMKRRASQSLTVRQRHQTPLQLPPSRLLTLPVELQLEICSYMSNPDLLQSASACRQVLEIVVEILGKRLELWDEQGSCRVTSESFSAAKLWLWSKQGRQTPSGVELSVNFFDLEGLRCCIQFLTLAAPHQFATIGLNLDLSLSHPMTVQRSLLERFFSLVHNCAPQQVYLFSTMSLPPPPYSDLQDWPPFTFPSLSSTKNLTIFDDKNSFLSEFIPSMFPDLEQLALARSSRLPEQWNFLTNVCLKNLTKLRLSITIPAHIVRALLQHHPTLTMLNTVSATIVDDDPDSQAMHDYEGFNCGLTFLSGRPTLLVPMLTGATFKGLGWLELEPERGPSSIEAFFQVVLPAIFSSSNLTRKTHVELSLPCPPKEGLNNFQFLHPVTQSHVPLEVDYLRLTFNGYDNVDDVLKAWLLCATFITGIDIILWVTRLQGVAIDKIILFANTSCTFHRLSVRGKDNHMRSVTNMTGRAHDISESALVKEEDMSKKCIDTCEDRATKRSGIASVLTSGYFRVRSDHINEGNEILHKSVESDQQEHMAGNEAWEVHSSLAISGPKIAVVRNPRTFGRKQNRGPDHGHYFSEWLSDLEALEDNDCVSDDAEEADDIDDFIDDDNDSTETASKPSFSHQSDNFSAEQLKEYAAAITERARKRQRIETDSSSGGLDSVESLWVVGSSGPLWRVRVKKHAQDHLVSRLKHYKTSNHCLAAAFAVPLVSQWVYLDCQYVNPSLRQLLSSSFAVATSNGAPILEEVPIDEVASIRTMQQGKPNLQKGDWVVLSTGPYRNDVGCVREIYDWGAEILVIPHFYSREYRHSPQQNRRQHSSLYLWDTNQMLQRLGTMRQICQLTQTQKRQNGEYDHGLLVLECKIPSLVTATTISASILGLFVESQHLDVLQAILRAPCPMEWHFQVGDLVEVPSNRSGVVCSVNTFGVAVDLDNGAGIHQFPFCHVIKSILVGDFILCLESGREGLVQVVKQFHIVALTKGPDEEIEEFQRPKNSVSRQSPHTQDYSDYAKEKITPNASCIGKRVVVGAYGLTLRGKAGIVIDVVNEEGCPMTVVVLDDEPEVPRVFHPGDLTIEGWGEQLDIGETSTALEQIKGSIQSTGQTPWIGVQVGIFHPGHPLRTKIGTVRDVICGQENPSGLRLVIVLESYDPATTNKEHTVDYEHVLDVEYEERMERIGQTGDFIRNRATTPPSTLDPAWDPRSKTPPPPNGCSSASTSNLHQVSYECHGHWATDRRLLGRELRVKLNGKAKTLVCRQGESSSLVECYIRKGKKKLEAARPELVEAMHPTTPRNYERWIVIKGQHTGKYVRSIRYKKGATPKTPILWTVAVVAPVEGRVDEQTGEELHLESTELCLEDESDSSKEINMLFSRKLREEAPRHY</sequence>
<dbReference type="PROSITE" id="PS50181">
    <property type="entry name" value="FBOX"/>
    <property type="match status" value="1"/>
</dbReference>
<feature type="compositionally biased region" description="Acidic residues" evidence="1">
    <location>
        <begin position="636"/>
        <end position="646"/>
    </location>
</feature>
<keyword evidence="4" id="KW-1185">Reference proteome</keyword>
<dbReference type="STRING" id="47427.A0A2H3DXB7"/>
<dbReference type="InParanoid" id="A0A2H3DXB7"/>
<evidence type="ECO:0000313" key="3">
    <source>
        <dbReference type="EMBL" id="PBK93737.1"/>
    </source>
</evidence>
<feature type="region of interest" description="Disordered" evidence="1">
    <location>
        <begin position="1216"/>
        <end position="1249"/>
    </location>
</feature>
<feature type="compositionally biased region" description="Basic and acidic residues" evidence="1">
    <location>
        <begin position="12"/>
        <end position="22"/>
    </location>
</feature>
<feature type="region of interest" description="Disordered" evidence="1">
    <location>
        <begin position="636"/>
        <end position="661"/>
    </location>
</feature>
<feature type="domain" description="F-box" evidence="2">
    <location>
        <begin position="55"/>
        <end position="106"/>
    </location>
</feature>
<name>A0A2H3DXB7_ARMGA</name>
<organism evidence="3 4">
    <name type="scientific">Armillaria gallica</name>
    <name type="common">Bulbous honey fungus</name>
    <name type="synonym">Armillaria bulbosa</name>
    <dbReference type="NCBI Taxonomy" id="47427"/>
    <lineage>
        <taxon>Eukaryota</taxon>
        <taxon>Fungi</taxon>
        <taxon>Dikarya</taxon>
        <taxon>Basidiomycota</taxon>
        <taxon>Agaricomycotina</taxon>
        <taxon>Agaricomycetes</taxon>
        <taxon>Agaricomycetidae</taxon>
        <taxon>Agaricales</taxon>
        <taxon>Marasmiineae</taxon>
        <taxon>Physalacriaceae</taxon>
        <taxon>Armillaria</taxon>
    </lineage>
</organism>
<dbReference type="OrthoDB" id="3048815at2759"/>
<dbReference type="InterPro" id="IPR001810">
    <property type="entry name" value="F-box_dom"/>
</dbReference>
<feature type="region of interest" description="Disordered" evidence="1">
    <location>
        <begin position="1"/>
        <end position="25"/>
    </location>
</feature>
<dbReference type="SUPFAM" id="SSF81383">
    <property type="entry name" value="F-box domain"/>
    <property type="match status" value="1"/>
</dbReference>
<dbReference type="EMBL" id="KZ293656">
    <property type="protein sequence ID" value="PBK93737.1"/>
    <property type="molecule type" value="Genomic_DNA"/>
</dbReference>